<evidence type="ECO:0000256" key="10">
    <source>
        <dbReference type="ARBA" id="ARBA00023180"/>
    </source>
</evidence>
<proteinExistence type="inferred from homology"/>
<dbReference type="InterPro" id="IPR036426">
    <property type="entry name" value="Bulb-type_lectin_dom_sf"/>
</dbReference>
<dbReference type="GO" id="GO:0006955">
    <property type="term" value="P:immune response"/>
    <property type="evidence" value="ECO:0000318"/>
    <property type="project" value="GO_Central"/>
</dbReference>
<dbReference type="CDD" id="cd00054">
    <property type="entry name" value="EGF_CA"/>
    <property type="match status" value="1"/>
</dbReference>
<reference evidence="23" key="1">
    <citation type="journal article" date="2010" name="Nat. Biotechnol.">
        <title>Draft genome sequence of the oilseed species Ricinus communis.</title>
        <authorList>
            <person name="Chan A.P."/>
            <person name="Crabtree J."/>
            <person name="Zhao Q."/>
            <person name="Lorenzi H."/>
            <person name="Orvis J."/>
            <person name="Puiu D."/>
            <person name="Melake-Berhan A."/>
            <person name="Jones K.M."/>
            <person name="Redman J."/>
            <person name="Chen G."/>
            <person name="Cahoon E.B."/>
            <person name="Gedil M."/>
            <person name="Stanke M."/>
            <person name="Haas B.J."/>
            <person name="Wortman J.R."/>
            <person name="Fraser-Liggett C.M."/>
            <person name="Ravel J."/>
            <person name="Rabinowicz P.D."/>
        </authorList>
    </citation>
    <scope>NUCLEOTIDE SEQUENCE [LARGE SCALE GENOMIC DNA]</scope>
    <source>
        <strain evidence="23">cv. Hale</strain>
    </source>
</reference>
<dbReference type="CDD" id="cd00028">
    <property type="entry name" value="B_lectin"/>
    <property type="match status" value="1"/>
</dbReference>
<dbReference type="EMBL" id="EQ973947">
    <property type="protein sequence ID" value="EEF37518.1"/>
    <property type="molecule type" value="Genomic_DNA"/>
</dbReference>
<dbReference type="GO" id="GO:0004674">
    <property type="term" value="F:protein serine/threonine kinase activity"/>
    <property type="evidence" value="ECO:0000318"/>
    <property type="project" value="GO_Central"/>
</dbReference>
<evidence type="ECO:0000256" key="1">
    <source>
        <dbReference type="ARBA" id="ARBA00004251"/>
    </source>
</evidence>
<evidence type="ECO:0000313" key="22">
    <source>
        <dbReference type="EMBL" id="EEF37518.1"/>
    </source>
</evidence>
<organism evidence="22 23">
    <name type="scientific">Ricinus communis</name>
    <name type="common">Castor bean</name>
    <dbReference type="NCBI Taxonomy" id="3988"/>
    <lineage>
        <taxon>Eukaryota</taxon>
        <taxon>Viridiplantae</taxon>
        <taxon>Streptophyta</taxon>
        <taxon>Embryophyta</taxon>
        <taxon>Tracheophyta</taxon>
        <taxon>Spermatophyta</taxon>
        <taxon>Magnoliopsida</taxon>
        <taxon>eudicotyledons</taxon>
        <taxon>Gunneridae</taxon>
        <taxon>Pentapetalae</taxon>
        <taxon>rosids</taxon>
        <taxon>fabids</taxon>
        <taxon>Malpighiales</taxon>
        <taxon>Euphorbiaceae</taxon>
        <taxon>Acalyphoideae</taxon>
        <taxon>Acalypheae</taxon>
        <taxon>Ricinus</taxon>
    </lineage>
</organism>
<dbReference type="InterPro" id="IPR011009">
    <property type="entry name" value="Kinase-like_dom_sf"/>
</dbReference>
<keyword evidence="16" id="KW-1133">Transmembrane helix</keyword>
<dbReference type="KEGG" id="rcu:8286400"/>
<name>B9SFX5_RICCO</name>
<keyword evidence="8 13" id="KW-0067">ATP-binding</keyword>
<dbReference type="OrthoDB" id="1933550at2759"/>
<dbReference type="PROSITE" id="PS50011">
    <property type="entry name" value="PROTEIN_KINASE_DOM"/>
    <property type="match status" value="1"/>
</dbReference>
<comment type="catalytic activity">
    <reaction evidence="11 13">
        <text>L-threonyl-[protein] + ATP = O-phospho-L-threonyl-[protein] + ADP + H(+)</text>
        <dbReference type="Rhea" id="RHEA:46608"/>
        <dbReference type="Rhea" id="RHEA-COMP:11060"/>
        <dbReference type="Rhea" id="RHEA-COMP:11605"/>
        <dbReference type="ChEBI" id="CHEBI:15378"/>
        <dbReference type="ChEBI" id="CHEBI:30013"/>
        <dbReference type="ChEBI" id="CHEBI:30616"/>
        <dbReference type="ChEBI" id="CHEBI:61977"/>
        <dbReference type="ChEBI" id="CHEBI:456216"/>
        <dbReference type="EC" id="2.7.11.1"/>
    </reaction>
</comment>
<dbReference type="PROSITE" id="PS50026">
    <property type="entry name" value="EGF_3"/>
    <property type="match status" value="1"/>
</dbReference>
<feature type="domain" description="Protein kinase" evidence="18">
    <location>
        <begin position="516"/>
        <end position="793"/>
    </location>
</feature>
<comment type="subcellular location">
    <subcellularLocation>
        <location evidence="1">Cell membrane</location>
        <topology evidence="1">Single-pass type I membrane protein</topology>
    </subcellularLocation>
</comment>
<dbReference type="GO" id="GO:0048544">
    <property type="term" value="P:recognition of pollen"/>
    <property type="evidence" value="ECO:0007669"/>
    <property type="project" value="InterPro"/>
</dbReference>
<dbReference type="Gene3D" id="1.10.510.10">
    <property type="entry name" value="Transferase(Phosphotransferase) domain 1"/>
    <property type="match status" value="1"/>
</dbReference>
<dbReference type="SMR" id="B9SFX5"/>
<dbReference type="InterPro" id="IPR000742">
    <property type="entry name" value="EGF"/>
</dbReference>
<keyword evidence="10" id="KW-0325">Glycoprotein</keyword>
<dbReference type="Pfam" id="PF01453">
    <property type="entry name" value="B_lectin"/>
    <property type="match status" value="1"/>
</dbReference>
<evidence type="ECO:0000256" key="8">
    <source>
        <dbReference type="ARBA" id="ARBA00022840"/>
    </source>
</evidence>
<feature type="domain" description="Bulb-type lectin" evidence="20">
    <location>
        <begin position="22"/>
        <end position="147"/>
    </location>
</feature>
<dbReference type="InterPro" id="IPR001480">
    <property type="entry name" value="Bulb-type_lectin_dom"/>
</dbReference>
<evidence type="ECO:0000256" key="17">
    <source>
        <dbReference type="SAM" id="SignalP"/>
    </source>
</evidence>
<dbReference type="InParanoid" id="B9SFX5"/>
<dbReference type="Pfam" id="PF07714">
    <property type="entry name" value="PK_Tyr_Ser-Thr"/>
    <property type="match status" value="1"/>
</dbReference>
<keyword evidence="2" id="KW-1003">Cell membrane</keyword>
<feature type="domain" description="Apple" evidence="21">
    <location>
        <begin position="334"/>
        <end position="417"/>
    </location>
</feature>
<dbReference type="Pfam" id="PF00954">
    <property type="entry name" value="S_locus_glycop"/>
    <property type="match status" value="1"/>
</dbReference>
<dbReference type="GO" id="GO:0007165">
    <property type="term" value="P:signal transduction"/>
    <property type="evidence" value="ECO:0000318"/>
    <property type="project" value="GO_Central"/>
</dbReference>
<keyword evidence="23" id="KW-1185">Reference proteome</keyword>
<protein>
    <recommendedName>
        <fullName evidence="13">Receptor-like serine/threonine-protein kinase</fullName>
        <ecNumber evidence="13">2.7.11.1</ecNumber>
    </recommendedName>
</protein>
<dbReference type="Gene3D" id="3.30.200.20">
    <property type="entry name" value="Phosphorylase Kinase, domain 1"/>
    <property type="match status" value="1"/>
</dbReference>
<feature type="domain" description="EGF-like" evidence="19">
    <location>
        <begin position="274"/>
        <end position="312"/>
    </location>
</feature>
<evidence type="ECO:0000259" key="18">
    <source>
        <dbReference type="PROSITE" id="PS50011"/>
    </source>
</evidence>
<evidence type="ECO:0000256" key="12">
    <source>
        <dbReference type="ARBA" id="ARBA00048679"/>
    </source>
</evidence>
<gene>
    <name evidence="22" type="ORF">RCOM_0724720</name>
</gene>
<evidence type="ECO:0000313" key="23">
    <source>
        <dbReference type="Proteomes" id="UP000008311"/>
    </source>
</evidence>
<feature type="chain" id="PRO_5002891802" description="Receptor-like serine/threonine-protein kinase" evidence="17">
    <location>
        <begin position="22"/>
        <end position="832"/>
    </location>
</feature>
<evidence type="ECO:0000256" key="7">
    <source>
        <dbReference type="ARBA" id="ARBA00022777"/>
    </source>
</evidence>
<evidence type="ECO:0000259" key="20">
    <source>
        <dbReference type="PROSITE" id="PS50927"/>
    </source>
</evidence>
<accession>B9SFX5</accession>
<feature type="binding site" evidence="15">
    <location>
        <position position="544"/>
    </location>
    <ligand>
        <name>ATP</name>
        <dbReference type="ChEBI" id="CHEBI:30616"/>
    </ligand>
</feature>
<keyword evidence="9" id="KW-1015">Disulfide bond</keyword>
<dbReference type="InterPro" id="IPR017441">
    <property type="entry name" value="Protein_kinase_ATP_BS"/>
</dbReference>
<sequence length="832" mass="94042">MEARLHFAVLLSLQLITVCSCKDAITINQTLREGDLLVSKENNFALGFFSPNKSNNRTYLGIWFYKVPVQTVVWVANRNSAISKFSSGLLSINQRGNLVLLTDNNTDPVWSTNVSVTAADTLAAQLLDTGNLVLVLGRRILWQSFDHPTNTFIQGMKLGVNRISGINWFLRSWKSADDPRNGDYSFKLNPSGSPQLYIYNGTEHSYWRTSPWPWKTYPSYLQNSFVRNEDEINFTVYVHDASIITRLVLDHSGSLKWLTWHQEQNQWKELWSAPKDRCDLYGLCGANSKCDYNIVNQFECNCLPGYEPKSPKEWNLWDGSGGCVRKRLNSSSVCGHGEGFIKVESVKFPDTSAAVWVDMSTSLMDCERICKSNCTCSAYASIDRSENGSGCLIWYGDLIDTRNFLGGIGEHLYVRVDALELAGSLRRSSSLLDKKGMLSILILSAVSAWFVLVIILIYFWLRMRRKKGTRKVKNKKNKRLFDSLSGSKYQLEGGSGSHPDLVIFNLNTIRAATDNFSPSNKIGQGGFGTVYKGQLANGQEVAVKRMSKNSRQGIEEFKNEAMLIAKLQHRNLVKLIGCCIQRKEQILIYEYMRNGSLDSFLFNQTRKSQLDWRKRFDIIIGIARGILYLHQDSRLKIIHRDLKSSNILLDVVLNPKISDFGMATVFQNDEVQGKTNRIVGTYGYMSPEYAIFGKFSVKSDVFSFGVILLEVISGRKNNDFSQEDCSLSLIGHIWELWKEGKALQMVDALLIESIDPQEAMRCIQVGLLCVQEDAMDRPTMLEVVLMLKSDTSLPSPKQSAFVFRATSRDTSTPGREVSYSINDITVTELQTR</sequence>
<keyword evidence="14" id="KW-0245">EGF-like domain</keyword>
<keyword evidence="4 13" id="KW-0808">Transferase</keyword>
<keyword evidence="5 17" id="KW-0732">Signal</keyword>
<dbReference type="Gene3D" id="2.90.10.10">
    <property type="entry name" value="Bulb-type lectin domain"/>
    <property type="match status" value="1"/>
</dbReference>
<dbReference type="FunFam" id="1.10.510.10:FF:000060">
    <property type="entry name" value="G-type lectin S-receptor-like serine/threonine-protein kinase"/>
    <property type="match status" value="1"/>
</dbReference>
<dbReference type="EC" id="2.7.11.1" evidence="13"/>
<dbReference type="SUPFAM" id="SSF56112">
    <property type="entry name" value="Protein kinase-like (PK-like)"/>
    <property type="match status" value="1"/>
</dbReference>
<evidence type="ECO:0000256" key="14">
    <source>
        <dbReference type="PROSITE-ProRule" id="PRU00076"/>
    </source>
</evidence>
<evidence type="ECO:0000256" key="15">
    <source>
        <dbReference type="PROSITE-ProRule" id="PRU10141"/>
    </source>
</evidence>
<dbReference type="AlphaFoldDB" id="B9SFX5"/>
<dbReference type="InterPro" id="IPR024171">
    <property type="entry name" value="SRK-like_kinase"/>
</dbReference>
<dbReference type="PROSITE" id="PS00108">
    <property type="entry name" value="PROTEIN_KINASE_ST"/>
    <property type="match status" value="1"/>
</dbReference>
<dbReference type="InterPro" id="IPR008271">
    <property type="entry name" value="Ser/Thr_kinase_AS"/>
</dbReference>
<dbReference type="GO" id="GO:0005524">
    <property type="term" value="F:ATP binding"/>
    <property type="evidence" value="ECO:0007669"/>
    <property type="project" value="UniProtKB-UniRule"/>
</dbReference>
<feature type="transmembrane region" description="Helical" evidence="16">
    <location>
        <begin position="436"/>
        <end position="461"/>
    </location>
</feature>
<dbReference type="GO" id="GO:0106310">
    <property type="term" value="F:protein serine kinase activity"/>
    <property type="evidence" value="ECO:0007669"/>
    <property type="project" value="RHEA"/>
</dbReference>
<keyword evidence="3 13" id="KW-0723">Serine/threonine-protein kinase</keyword>
<dbReference type="SMART" id="SM00108">
    <property type="entry name" value="B_lectin"/>
    <property type="match status" value="1"/>
</dbReference>
<dbReference type="InterPro" id="IPR001245">
    <property type="entry name" value="Ser-Thr/Tyr_kinase_cat_dom"/>
</dbReference>
<dbReference type="PIRSF" id="PIRSF000641">
    <property type="entry name" value="SRK"/>
    <property type="match status" value="1"/>
</dbReference>
<evidence type="ECO:0000256" key="9">
    <source>
        <dbReference type="ARBA" id="ARBA00023157"/>
    </source>
</evidence>
<evidence type="ECO:0000259" key="21">
    <source>
        <dbReference type="PROSITE" id="PS50948"/>
    </source>
</evidence>
<dbReference type="FunFam" id="2.90.10.10:FF:000005">
    <property type="entry name" value="G-type lectin S-receptor-like serine/threonine-protein kinase"/>
    <property type="match status" value="1"/>
</dbReference>
<dbReference type="SMART" id="SM00220">
    <property type="entry name" value="S_TKc"/>
    <property type="match status" value="1"/>
</dbReference>
<keyword evidence="16" id="KW-0812">Transmembrane</keyword>
<dbReference type="FunFam" id="3.30.200.20:FF:000195">
    <property type="entry name" value="G-type lectin S-receptor-like serine/threonine-protein kinase"/>
    <property type="match status" value="1"/>
</dbReference>
<evidence type="ECO:0000256" key="13">
    <source>
        <dbReference type="PIRNR" id="PIRNR000641"/>
    </source>
</evidence>
<evidence type="ECO:0000256" key="11">
    <source>
        <dbReference type="ARBA" id="ARBA00047899"/>
    </source>
</evidence>
<dbReference type="GO" id="GO:0005886">
    <property type="term" value="C:plasma membrane"/>
    <property type="evidence" value="ECO:0000318"/>
    <property type="project" value="GO_Central"/>
</dbReference>
<dbReference type="InterPro" id="IPR000719">
    <property type="entry name" value="Prot_kinase_dom"/>
</dbReference>
<comment type="catalytic activity">
    <reaction evidence="12 13">
        <text>L-seryl-[protein] + ATP = O-phospho-L-seryl-[protein] + ADP + H(+)</text>
        <dbReference type="Rhea" id="RHEA:17989"/>
        <dbReference type="Rhea" id="RHEA-COMP:9863"/>
        <dbReference type="Rhea" id="RHEA-COMP:11604"/>
        <dbReference type="ChEBI" id="CHEBI:15378"/>
        <dbReference type="ChEBI" id="CHEBI:29999"/>
        <dbReference type="ChEBI" id="CHEBI:30616"/>
        <dbReference type="ChEBI" id="CHEBI:83421"/>
        <dbReference type="ChEBI" id="CHEBI:456216"/>
        <dbReference type="EC" id="2.7.11.1"/>
    </reaction>
</comment>
<keyword evidence="7 13" id="KW-0418">Kinase</keyword>
<evidence type="ECO:0000256" key="3">
    <source>
        <dbReference type="ARBA" id="ARBA00022527"/>
    </source>
</evidence>
<dbReference type="PROSITE" id="PS00107">
    <property type="entry name" value="PROTEIN_KINASE_ATP"/>
    <property type="match status" value="1"/>
</dbReference>
<dbReference type="Pfam" id="PF08276">
    <property type="entry name" value="PAN_2"/>
    <property type="match status" value="1"/>
</dbReference>
<dbReference type="InterPro" id="IPR000858">
    <property type="entry name" value="S_locus_glycoprot_dom"/>
</dbReference>
<evidence type="ECO:0000256" key="2">
    <source>
        <dbReference type="ARBA" id="ARBA00022475"/>
    </source>
</evidence>
<comment type="similarity">
    <text evidence="13">Belongs to the protein kinase superfamily. Ser/Thr protein kinase family.</text>
</comment>
<dbReference type="InterPro" id="IPR003609">
    <property type="entry name" value="Pan_app"/>
</dbReference>
<dbReference type="PROSITE" id="PS50927">
    <property type="entry name" value="BULB_LECTIN"/>
    <property type="match status" value="1"/>
</dbReference>
<dbReference type="CDD" id="cd01098">
    <property type="entry name" value="PAN_AP_plant"/>
    <property type="match status" value="1"/>
</dbReference>
<evidence type="ECO:0000256" key="16">
    <source>
        <dbReference type="SAM" id="Phobius"/>
    </source>
</evidence>
<evidence type="ECO:0000256" key="4">
    <source>
        <dbReference type="ARBA" id="ARBA00022679"/>
    </source>
</evidence>
<dbReference type="CDD" id="cd14066">
    <property type="entry name" value="STKc_IRAK"/>
    <property type="match status" value="1"/>
</dbReference>
<comment type="caution">
    <text evidence="14">Lacks conserved residue(s) required for the propagation of feature annotation.</text>
</comment>
<dbReference type="PANTHER" id="PTHR27002">
    <property type="entry name" value="RECEPTOR-LIKE SERINE/THREONINE-PROTEIN KINASE SD1-8"/>
    <property type="match status" value="1"/>
</dbReference>
<dbReference type="Proteomes" id="UP000008311">
    <property type="component" value="Unassembled WGS sequence"/>
</dbReference>
<evidence type="ECO:0000256" key="5">
    <source>
        <dbReference type="ARBA" id="ARBA00022729"/>
    </source>
</evidence>
<dbReference type="PROSITE" id="PS50948">
    <property type="entry name" value="PAN"/>
    <property type="match status" value="1"/>
</dbReference>
<dbReference type="SUPFAM" id="SSF51110">
    <property type="entry name" value="alpha-D-mannose-specific plant lectins"/>
    <property type="match status" value="1"/>
</dbReference>
<keyword evidence="6 13" id="KW-0547">Nucleotide-binding</keyword>
<dbReference type="PANTHER" id="PTHR27002:SF808">
    <property type="entry name" value="NON-SPECIFIC SERINE_THREONINE PROTEIN KINASE"/>
    <property type="match status" value="1"/>
</dbReference>
<dbReference type="SMART" id="SM00473">
    <property type="entry name" value="PAN_AP"/>
    <property type="match status" value="1"/>
</dbReference>
<feature type="signal peptide" evidence="17">
    <location>
        <begin position="1"/>
        <end position="21"/>
    </location>
</feature>
<evidence type="ECO:0000259" key="19">
    <source>
        <dbReference type="PROSITE" id="PS50026"/>
    </source>
</evidence>
<dbReference type="PROSITE" id="PS51257">
    <property type="entry name" value="PROKAR_LIPOPROTEIN"/>
    <property type="match status" value="1"/>
</dbReference>
<keyword evidence="16" id="KW-0472">Membrane</keyword>
<evidence type="ECO:0000256" key="6">
    <source>
        <dbReference type="ARBA" id="ARBA00022741"/>
    </source>
</evidence>